<accession>A0A0F9LC70</accession>
<comment type="caution">
    <text evidence="1">The sequence shown here is derived from an EMBL/GenBank/DDBJ whole genome shotgun (WGS) entry which is preliminary data.</text>
</comment>
<protein>
    <submittedName>
        <fullName evidence="1">Uncharacterized protein</fullName>
    </submittedName>
</protein>
<proteinExistence type="predicted"/>
<gene>
    <name evidence="1" type="ORF">LCGC14_1528370</name>
</gene>
<name>A0A0F9LC70_9ZZZZ</name>
<sequence length="148" mass="16870">MMDQPKIKSIKELRHQIALGTVELSLNIPKNIGLTSTTQRMVAGGKIHRMLQKAVELGGTISRKEISEVASTIFDSRHINHAEVLGLLVRLHPYAPQHGRKISYKITEVGRRAVRIFQLEDKGWRTVYCQVDIEINLEAFLYHAVSEW</sequence>
<organism evidence="1">
    <name type="scientific">marine sediment metagenome</name>
    <dbReference type="NCBI Taxonomy" id="412755"/>
    <lineage>
        <taxon>unclassified sequences</taxon>
        <taxon>metagenomes</taxon>
        <taxon>ecological metagenomes</taxon>
    </lineage>
</organism>
<dbReference type="AlphaFoldDB" id="A0A0F9LC70"/>
<reference evidence="1" key="1">
    <citation type="journal article" date="2015" name="Nature">
        <title>Complex archaea that bridge the gap between prokaryotes and eukaryotes.</title>
        <authorList>
            <person name="Spang A."/>
            <person name="Saw J.H."/>
            <person name="Jorgensen S.L."/>
            <person name="Zaremba-Niedzwiedzka K."/>
            <person name="Martijn J."/>
            <person name="Lind A.E."/>
            <person name="van Eijk R."/>
            <person name="Schleper C."/>
            <person name="Guy L."/>
            <person name="Ettema T.J."/>
        </authorList>
    </citation>
    <scope>NUCLEOTIDE SEQUENCE</scope>
</reference>
<dbReference type="EMBL" id="LAZR01011421">
    <property type="protein sequence ID" value="KKM61775.1"/>
    <property type="molecule type" value="Genomic_DNA"/>
</dbReference>
<evidence type="ECO:0000313" key="1">
    <source>
        <dbReference type="EMBL" id="KKM61775.1"/>
    </source>
</evidence>